<dbReference type="RefSeq" id="WP_179425364.1">
    <property type="nucleotide sequence ID" value="NZ_BAAAMP010000020.1"/>
</dbReference>
<proteinExistence type="predicted"/>
<gene>
    <name evidence="2" type="ORF">BJ975_001924</name>
    <name evidence="1" type="ORF">IDH50_18565</name>
</gene>
<evidence type="ECO:0000313" key="2">
    <source>
        <dbReference type="EMBL" id="NYI38549.1"/>
    </source>
</evidence>
<reference evidence="2 3" key="1">
    <citation type="submission" date="2020-07" db="EMBL/GenBank/DDBJ databases">
        <title>Sequencing the genomes of 1000 actinobacteria strains.</title>
        <authorList>
            <person name="Klenk H.-P."/>
        </authorList>
    </citation>
    <scope>NUCLEOTIDE SEQUENCE [LARGE SCALE GENOMIC DNA]</scope>
    <source>
        <strain evidence="2 3">DSM 19087</strain>
    </source>
</reference>
<dbReference type="AlphaFoldDB" id="A0A8I0KJM9"/>
<reference evidence="1" key="2">
    <citation type="submission" date="2020-09" db="EMBL/GenBank/DDBJ databases">
        <title>Novel species in genus Aeromicrobium.</title>
        <authorList>
            <person name="Zhang G."/>
        </authorList>
    </citation>
    <scope>NUCLEOTIDE SEQUENCE</scope>
    <source>
        <strain evidence="1">SSW1-57</strain>
    </source>
</reference>
<dbReference type="EMBL" id="JACWMT010000004">
    <property type="protein sequence ID" value="MBD1272255.1"/>
    <property type="molecule type" value="Genomic_DNA"/>
</dbReference>
<evidence type="ECO:0000313" key="1">
    <source>
        <dbReference type="EMBL" id="MBD1272255.1"/>
    </source>
</evidence>
<protein>
    <submittedName>
        <fullName evidence="1">Uncharacterized protein</fullName>
    </submittedName>
</protein>
<evidence type="ECO:0000313" key="4">
    <source>
        <dbReference type="Proteomes" id="UP000659061"/>
    </source>
</evidence>
<name>A0A8I0KJM9_9ACTN</name>
<evidence type="ECO:0000313" key="3">
    <source>
        <dbReference type="Proteomes" id="UP000587211"/>
    </source>
</evidence>
<dbReference type="Proteomes" id="UP000659061">
    <property type="component" value="Unassembled WGS sequence"/>
</dbReference>
<sequence>MARKRSRDRQLPFFVMARTEHGHYPHPVEVAVHPDGASSRLSFSIGPHAANAGGQIALARVLDEQRTGLNPMFATEFDVAELHWLVPFLVRLQAGEDVNDEMVAAYATRHGRSPEVLWQEHHGD</sequence>
<comment type="caution">
    <text evidence="1">The sequence shown here is derived from an EMBL/GenBank/DDBJ whole genome shotgun (WGS) entry which is preliminary data.</text>
</comment>
<organism evidence="1 4">
    <name type="scientific">Aeromicrobium tamlense</name>
    <dbReference type="NCBI Taxonomy" id="375541"/>
    <lineage>
        <taxon>Bacteria</taxon>
        <taxon>Bacillati</taxon>
        <taxon>Actinomycetota</taxon>
        <taxon>Actinomycetes</taxon>
        <taxon>Propionibacteriales</taxon>
        <taxon>Nocardioidaceae</taxon>
        <taxon>Aeromicrobium</taxon>
    </lineage>
</organism>
<accession>A0A8I0KJM9</accession>
<dbReference type="EMBL" id="JACBZN010000001">
    <property type="protein sequence ID" value="NYI38549.1"/>
    <property type="molecule type" value="Genomic_DNA"/>
</dbReference>
<dbReference type="Proteomes" id="UP000587211">
    <property type="component" value="Unassembled WGS sequence"/>
</dbReference>
<keyword evidence="3" id="KW-1185">Reference proteome</keyword>